<name>A0AAE0TKF9_9BIVA</name>
<reference evidence="2" key="3">
    <citation type="submission" date="2023-05" db="EMBL/GenBank/DDBJ databases">
        <authorList>
            <person name="Smith C.H."/>
        </authorList>
    </citation>
    <scope>NUCLEOTIDE SEQUENCE</scope>
    <source>
        <strain evidence="2">CHS0354</strain>
        <tissue evidence="2">Mantle</tissue>
    </source>
</reference>
<evidence type="ECO:0000313" key="3">
    <source>
        <dbReference type="Proteomes" id="UP001195483"/>
    </source>
</evidence>
<accession>A0AAE0TKF9</accession>
<evidence type="ECO:0000313" key="2">
    <source>
        <dbReference type="EMBL" id="KAK3612127.1"/>
    </source>
</evidence>
<proteinExistence type="predicted"/>
<sequence>MNLIVLFLLSQTLSTFVSKAESYFDYFKKSCFWGNVIQGLPTQERGYMKNCHLNSSYNISWEPKDVDPHGSLKFFINYTAPADFRRGEYSVHIKYRFIHVSKTAKITSEDLGGTTIMKDSAAPPLTCEIRDVIRFKNFKGTFKVTISAENENNENVLCGTLEVNLL</sequence>
<dbReference type="Proteomes" id="UP001195483">
    <property type="component" value="Unassembled WGS sequence"/>
</dbReference>
<protein>
    <submittedName>
        <fullName evidence="2">Uncharacterized protein</fullName>
    </submittedName>
</protein>
<organism evidence="2 3">
    <name type="scientific">Potamilus streckersoni</name>
    <dbReference type="NCBI Taxonomy" id="2493646"/>
    <lineage>
        <taxon>Eukaryota</taxon>
        <taxon>Metazoa</taxon>
        <taxon>Spiralia</taxon>
        <taxon>Lophotrochozoa</taxon>
        <taxon>Mollusca</taxon>
        <taxon>Bivalvia</taxon>
        <taxon>Autobranchia</taxon>
        <taxon>Heteroconchia</taxon>
        <taxon>Palaeoheterodonta</taxon>
        <taxon>Unionida</taxon>
        <taxon>Unionoidea</taxon>
        <taxon>Unionidae</taxon>
        <taxon>Ambleminae</taxon>
        <taxon>Lampsilini</taxon>
        <taxon>Potamilus</taxon>
    </lineage>
</organism>
<dbReference type="AlphaFoldDB" id="A0AAE0TKF9"/>
<feature type="chain" id="PRO_5042224117" evidence="1">
    <location>
        <begin position="23"/>
        <end position="166"/>
    </location>
</feature>
<reference evidence="2" key="1">
    <citation type="journal article" date="2021" name="Genome Biol. Evol.">
        <title>A High-Quality Reference Genome for a Parasitic Bivalve with Doubly Uniparental Inheritance (Bivalvia: Unionida).</title>
        <authorList>
            <person name="Smith C.H."/>
        </authorList>
    </citation>
    <scope>NUCLEOTIDE SEQUENCE</scope>
    <source>
        <strain evidence="2">CHS0354</strain>
    </source>
</reference>
<feature type="signal peptide" evidence="1">
    <location>
        <begin position="1"/>
        <end position="22"/>
    </location>
</feature>
<dbReference type="EMBL" id="JAEAOA010001867">
    <property type="protein sequence ID" value="KAK3612127.1"/>
    <property type="molecule type" value="Genomic_DNA"/>
</dbReference>
<comment type="caution">
    <text evidence="2">The sequence shown here is derived from an EMBL/GenBank/DDBJ whole genome shotgun (WGS) entry which is preliminary data.</text>
</comment>
<reference evidence="2" key="2">
    <citation type="journal article" date="2021" name="Genome Biol. Evol.">
        <title>Developing a high-quality reference genome for a parasitic bivalve with doubly uniparental inheritance (Bivalvia: Unionida).</title>
        <authorList>
            <person name="Smith C.H."/>
        </authorList>
    </citation>
    <scope>NUCLEOTIDE SEQUENCE</scope>
    <source>
        <strain evidence="2">CHS0354</strain>
        <tissue evidence="2">Mantle</tissue>
    </source>
</reference>
<keyword evidence="3" id="KW-1185">Reference proteome</keyword>
<gene>
    <name evidence="2" type="ORF">CHS0354_031201</name>
</gene>
<evidence type="ECO:0000256" key="1">
    <source>
        <dbReference type="SAM" id="SignalP"/>
    </source>
</evidence>
<keyword evidence="1" id="KW-0732">Signal</keyword>